<dbReference type="Proteomes" id="UP001159427">
    <property type="component" value="Unassembled WGS sequence"/>
</dbReference>
<dbReference type="EMBL" id="CALNXI010000989">
    <property type="protein sequence ID" value="CAH3150296.1"/>
    <property type="molecule type" value="Genomic_DNA"/>
</dbReference>
<evidence type="ECO:0000313" key="1">
    <source>
        <dbReference type="EMBL" id="CAH3150296.1"/>
    </source>
</evidence>
<accession>A0ABN8PWR0</accession>
<name>A0ABN8PWR0_9CNID</name>
<sequence length="118" mass="13479">PSSCNLESYVDDSKLFLSFPLIELDEAIEKLEQDLLSVAQWCFSRFPYPAMENKPQKLKNKRGYIPSKQARVRMKENNAEYEKMADIFNTLCAAPVAGDCQEYKNALLVQVINVGELQ</sequence>
<keyword evidence="2" id="KW-1185">Reference proteome</keyword>
<protein>
    <submittedName>
        <fullName evidence="1">Uncharacterized protein</fullName>
    </submittedName>
</protein>
<feature type="non-terminal residue" evidence="1">
    <location>
        <position position="1"/>
    </location>
</feature>
<proteinExistence type="predicted"/>
<comment type="caution">
    <text evidence="1">The sequence shown here is derived from an EMBL/GenBank/DDBJ whole genome shotgun (WGS) entry which is preliminary data.</text>
</comment>
<organism evidence="1 2">
    <name type="scientific">Porites evermanni</name>
    <dbReference type="NCBI Taxonomy" id="104178"/>
    <lineage>
        <taxon>Eukaryota</taxon>
        <taxon>Metazoa</taxon>
        <taxon>Cnidaria</taxon>
        <taxon>Anthozoa</taxon>
        <taxon>Hexacorallia</taxon>
        <taxon>Scleractinia</taxon>
        <taxon>Fungiina</taxon>
        <taxon>Poritidae</taxon>
        <taxon>Porites</taxon>
    </lineage>
</organism>
<gene>
    <name evidence="1" type="ORF">PEVE_00045179</name>
</gene>
<evidence type="ECO:0000313" key="2">
    <source>
        <dbReference type="Proteomes" id="UP001159427"/>
    </source>
</evidence>
<reference evidence="1 2" key="1">
    <citation type="submission" date="2022-05" db="EMBL/GenBank/DDBJ databases">
        <authorList>
            <consortium name="Genoscope - CEA"/>
            <person name="William W."/>
        </authorList>
    </citation>
    <scope>NUCLEOTIDE SEQUENCE [LARGE SCALE GENOMIC DNA]</scope>
</reference>